<dbReference type="PANTHER" id="PTHR47326">
    <property type="entry name" value="TRANSPOSABLE ELEMENT TC3 TRANSPOSASE-LIKE PROTEIN"/>
    <property type="match status" value="1"/>
</dbReference>
<dbReference type="EMBL" id="KK121617">
    <property type="protein sequence ID" value="KFM80859.1"/>
    <property type="molecule type" value="Genomic_DNA"/>
</dbReference>
<reference evidence="1 2" key="1">
    <citation type="submission" date="2013-11" db="EMBL/GenBank/DDBJ databases">
        <title>Genome sequencing of Stegodyphus mimosarum.</title>
        <authorList>
            <person name="Bechsgaard J."/>
        </authorList>
    </citation>
    <scope>NUCLEOTIDE SEQUENCE [LARGE SCALE GENOMIC DNA]</scope>
</reference>
<gene>
    <name evidence="1" type="ORF">X975_03051</name>
</gene>
<feature type="non-terminal residue" evidence="1">
    <location>
        <position position="118"/>
    </location>
</feature>
<dbReference type="Proteomes" id="UP000054359">
    <property type="component" value="Unassembled WGS sequence"/>
</dbReference>
<proteinExistence type="predicted"/>
<dbReference type="AlphaFoldDB" id="A0A087UU20"/>
<keyword evidence="2" id="KW-1185">Reference proteome</keyword>
<evidence type="ECO:0000313" key="1">
    <source>
        <dbReference type="EMBL" id="KFM80859.1"/>
    </source>
</evidence>
<accession>A0A087UU20</accession>
<name>A0A087UU20_STEMI</name>
<organism evidence="1 2">
    <name type="scientific">Stegodyphus mimosarum</name>
    <name type="common">African social velvet spider</name>
    <dbReference type="NCBI Taxonomy" id="407821"/>
    <lineage>
        <taxon>Eukaryota</taxon>
        <taxon>Metazoa</taxon>
        <taxon>Ecdysozoa</taxon>
        <taxon>Arthropoda</taxon>
        <taxon>Chelicerata</taxon>
        <taxon>Arachnida</taxon>
        <taxon>Araneae</taxon>
        <taxon>Araneomorphae</taxon>
        <taxon>Entelegynae</taxon>
        <taxon>Eresoidea</taxon>
        <taxon>Eresidae</taxon>
        <taxon>Stegodyphus</taxon>
    </lineage>
</organism>
<dbReference type="STRING" id="407821.A0A087UU20"/>
<protein>
    <submittedName>
        <fullName evidence="1">Uncharacterized protein</fullName>
    </submittedName>
</protein>
<evidence type="ECO:0000313" key="2">
    <source>
        <dbReference type="Proteomes" id="UP000054359"/>
    </source>
</evidence>
<dbReference type="PANTHER" id="PTHR47326:SF1">
    <property type="entry name" value="HTH PSQ-TYPE DOMAIN-CONTAINING PROTEIN"/>
    <property type="match status" value="1"/>
</dbReference>
<sequence length="118" mass="13830">MKNKILAFVRKLGTTSSLLSGRGKHRTPCQGVVDDVRECLIRSPKKSQETGYSYSMCHRAAKSSRIKLYKVMMVQELQDLDRVKQVDYCEWFLLFINCIPNILEMTWFTDEAWFDLSR</sequence>
<dbReference type="OrthoDB" id="8195099at2759"/>